<dbReference type="Gene3D" id="1.25.40.10">
    <property type="entry name" value="Tetratricopeptide repeat domain"/>
    <property type="match status" value="1"/>
</dbReference>
<evidence type="ECO:0000313" key="2">
    <source>
        <dbReference type="EMBL" id="CAB4202363.1"/>
    </source>
</evidence>
<dbReference type="SUPFAM" id="SSF48452">
    <property type="entry name" value="TPR-like"/>
    <property type="match status" value="1"/>
</dbReference>
<evidence type="ECO:0000313" key="4">
    <source>
        <dbReference type="EMBL" id="CAB5228892.1"/>
    </source>
</evidence>
<dbReference type="EMBL" id="LR796960">
    <property type="protein sequence ID" value="CAB4178202.1"/>
    <property type="molecule type" value="Genomic_DNA"/>
</dbReference>
<proteinExistence type="predicted"/>
<evidence type="ECO:0000313" key="1">
    <source>
        <dbReference type="EMBL" id="CAB4178202.1"/>
    </source>
</evidence>
<dbReference type="InterPro" id="IPR011990">
    <property type="entry name" value="TPR-like_helical_dom_sf"/>
</dbReference>
<organism evidence="2">
    <name type="scientific">uncultured Caudovirales phage</name>
    <dbReference type="NCBI Taxonomy" id="2100421"/>
    <lineage>
        <taxon>Viruses</taxon>
        <taxon>Duplodnaviria</taxon>
        <taxon>Heunggongvirae</taxon>
        <taxon>Uroviricota</taxon>
        <taxon>Caudoviricetes</taxon>
        <taxon>Peduoviridae</taxon>
        <taxon>Maltschvirus</taxon>
        <taxon>Maltschvirus maltsch</taxon>
    </lineage>
</organism>
<dbReference type="EMBL" id="LR797410">
    <property type="protein sequence ID" value="CAB4214536.1"/>
    <property type="molecule type" value="Genomic_DNA"/>
</dbReference>
<accession>A0A6J5RV57</accession>
<name>A0A6J5RV57_9CAUD</name>
<dbReference type="EMBL" id="LR798392">
    <property type="protein sequence ID" value="CAB5228892.1"/>
    <property type="molecule type" value="Genomic_DNA"/>
</dbReference>
<protein>
    <submittedName>
        <fullName evidence="2">Uncharacterized protein</fullName>
    </submittedName>
</protein>
<sequence>MRIESLIISLSRDPFNPELNYQVATEYEALRQTASAVSFYLRTAEYGYATHQDIVYLSLLKLAGCFHDQNDRLATVSNALLQAVAYQPDKVEGYFLLSEFYERQKNWQECYTFAAIGLNLDKNDYRLLFEKAASGWWIGRAAESKRIFNTLIKRKDLPAHYRKAIELNLASI</sequence>
<dbReference type="EMBL" id="LR797313">
    <property type="protein sequence ID" value="CAB4202363.1"/>
    <property type="molecule type" value="Genomic_DNA"/>
</dbReference>
<reference evidence="2" key="1">
    <citation type="submission" date="2020-05" db="EMBL/GenBank/DDBJ databases">
        <authorList>
            <person name="Chiriac C."/>
            <person name="Salcher M."/>
            <person name="Ghai R."/>
            <person name="Kavagutti S V."/>
        </authorList>
    </citation>
    <scope>NUCLEOTIDE SEQUENCE</scope>
</reference>
<evidence type="ECO:0000313" key="3">
    <source>
        <dbReference type="EMBL" id="CAB4214536.1"/>
    </source>
</evidence>
<gene>
    <name evidence="1" type="ORF">UFOVP1013_45</name>
    <name evidence="2" type="ORF">UFOVP1364_7</name>
    <name evidence="3" type="ORF">UFOVP1462_45</name>
    <name evidence="4" type="ORF">UFOVP1550_54</name>
</gene>